<dbReference type="InterPro" id="IPR006693">
    <property type="entry name" value="AB_hydrolase_lipase"/>
</dbReference>
<keyword evidence="3" id="KW-0378">Hydrolase</keyword>
<evidence type="ECO:0000256" key="6">
    <source>
        <dbReference type="ARBA" id="ARBA00023180"/>
    </source>
</evidence>
<dbReference type="SUPFAM" id="SSF53474">
    <property type="entry name" value="alpha/beta-Hydrolases"/>
    <property type="match status" value="1"/>
</dbReference>
<evidence type="ECO:0000256" key="1">
    <source>
        <dbReference type="ARBA" id="ARBA00010701"/>
    </source>
</evidence>
<dbReference type="GO" id="GO:0016042">
    <property type="term" value="P:lipid catabolic process"/>
    <property type="evidence" value="ECO:0007669"/>
    <property type="project" value="UniProtKB-KW"/>
</dbReference>
<dbReference type="Gene3D" id="3.40.50.1820">
    <property type="entry name" value="alpha/beta hydrolase"/>
    <property type="match status" value="1"/>
</dbReference>
<gene>
    <name evidence="7" type="primary">WBGene00090902</name>
</gene>
<dbReference type="OrthoDB" id="9974421at2759"/>
<comment type="similarity">
    <text evidence="1">Belongs to the AB hydrolase superfamily. Lipase family.</text>
</comment>
<accession>A0A2A6BXY9</accession>
<dbReference type="EnsemblMetazoa" id="PPA01348.1">
    <property type="protein sequence ID" value="PPA01348.1"/>
    <property type="gene ID" value="WBGene00090902"/>
</dbReference>
<accession>A0A8R1Y2Y0</accession>
<dbReference type="FunFam" id="3.40.50.1820:FF:000057">
    <property type="entry name" value="Lipase"/>
    <property type="match status" value="1"/>
</dbReference>
<dbReference type="InterPro" id="IPR029058">
    <property type="entry name" value="AB_hydrolase_fold"/>
</dbReference>
<evidence type="ECO:0000313" key="8">
    <source>
        <dbReference type="Proteomes" id="UP000005239"/>
    </source>
</evidence>
<dbReference type="Proteomes" id="UP000005239">
    <property type="component" value="Unassembled WGS sequence"/>
</dbReference>
<sequence length="571" mass="64186">MFHFQLFLALLLLLLASSALSCAPSCPSRVMPRTCPTCPVGSCTPKEHWSLVECAAKSCPAGKRMAFVTADNMSGSSGEWIYFLLDGSPTLPRYNIVKVACDPEQYMSTAQMIEHWDYPMEKHDVTTEDGYILSLLRIPHGRVDRALSSNLSSCHRPPILLIHGMHQDASAYVLNPPESSPGMILADAGFDVFLLNVRGTFDSQRHTKLRSNDGEFWKFTMDDMARYDAPAAIDKALSLNGASALYLIGHSRGTFVSNMMLAERPEYNKKVKALFELAPAGTGHGVRGLYGTVVSFVLRIMPLLNMYKTFLGSHELGFHYPWLIGDAVRLFCGPFQMLCSLTLSLSIGPPASSFNWSRAPVYYAHVGISISSWDLLELAQNALKNTVHHFDVSPSENMKRYGQFTAPAYNYSLIDTDVYLLWSRNDVLSPPEGIEKWYRDHTRTGVLKAAIEIPEYNHMDFVMATDLKERMMAKIIGIITSKEDSSSCSSKYGLPSLHFSHSLTGQNGERVCKMKRRLPVFRTLLFSTAIQNVDELRFTYSSYRFDSLMLWKSHAVEKVMLWKKSKRKAQI</sequence>
<evidence type="ECO:0000256" key="4">
    <source>
        <dbReference type="ARBA" id="ARBA00022963"/>
    </source>
</evidence>
<evidence type="ECO:0000313" key="7">
    <source>
        <dbReference type="EnsemblMetazoa" id="PPA01348.1"/>
    </source>
</evidence>
<proteinExistence type="inferred from homology"/>
<dbReference type="GO" id="GO:0006629">
    <property type="term" value="P:lipid metabolic process"/>
    <property type="evidence" value="ECO:0000318"/>
    <property type="project" value="GO_Central"/>
</dbReference>
<dbReference type="PANTHER" id="PTHR11005">
    <property type="entry name" value="LYSOSOMAL ACID LIPASE-RELATED"/>
    <property type="match status" value="1"/>
</dbReference>
<keyword evidence="5" id="KW-0443">Lipid metabolism</keyword>
<reference evidence="7" key="2">
    <citation type="submission" date="2022-06" db="UniProtKB">
        <authorList>
            <consortium name="EnsemblMetazoa"/>
        </authorList>
    </citation>
    <scope>IDENTIFICATION</scope>
    <source>
        <strain evidence="7">PS312</strain>
    </source>
</reference>
<evidence type="ECO:0000256" key="2">
    <source>
        <dbReference type="ARBA" id="ARBA00022729"/>
    </source>
</evidence>
<protein>
    <submittedName>
        <fullName evidence="7">Hydrolase</fullName>
    </submittedName>
</protein>
<reference evidence="8" key="1">
    <citation type="journal article" date="2008" name="Nat. Genet.">
        <title>The Pristionchus pacificus genome provides a unique perspective on nematode lifestyle and parasitism.</title>
        <authorList>
            <person name="Dieterich C."/>
            <person name="Clifton S.W."/>
            <person name="Schuster L.N."/>
            <person name="Chinwalla A."/>
            <person name="Delehaunty K."/>
            <person name="Dinkelacker I."/>
            <person name="Fulton L."/>
            <person name="Fulton R."/>
            <person name="Godfrey J."/>
            <person name="Minx P."/>
            <person name="Mitreva M."/>
            <person name="Roeseler W."/>
            <person name="Tian H."/>
            <person name="Witte H."/>
            <person name="Yang S.P."/>
            <person name="Wilson R.K."/>
            <person name="Sommer R.J."/>
        </authorList>
    </citation>
    <scope>NUCLEOTIDE SEQUENCE [LARGE SCALE GENOMIC DNA]</scope>
    <source>
        <strain evidence="8">PS312</strain>
    </source>
</reference>
<dbReference type="Pfam" id="PF04083">
    <property type="entry name" value="Abhydro_lipase"/>
    <property type="match status" value="1"/>
</dbReference>
<keyword evidence="6" id="KW-0325">Glycoprotein</keyword>
<keyword evidence="2" id="KW-0732">Signal</keyword>
<evidence type="ECO:0000256" key="5">
    <source>
        <dbReference type="ARBA" id="ARBA00023098"/>
    </source>
</evidence>
<name>A0A2A6BXY9_PRIPA</name>
<keyword evidence="4" id="KW-0442">Lipid degradation</keyword>
<dbReference type="GO" id="GO:0016298">
    <property type="term" value="F:lipase activity"/>
    <property type="evidence" value="ECO:0000318"/>
    <property type="project" value="GO_Central"/>
</dbReference>
<evidence type="ECO:0000256" key="3">
    <source>
        <dbReference type="ARBA" id="ARBA00022801"/>
    </source>
</evidence>
<keyword evidence="8" id="KW-1185">Reference proteome</keyword>
<organism evidence="7 8">
    <name type="scientific">Pristionchus pacificus</name>
    <name type="common">Parasitic nematode worm</name>
    <dbReference type="NCBI Taxonomy" id="54126"/>
    <lineage>
        <taxon>Eukaryota</taxon>
        <taxon>Metazoa</taxon>
        <taxon>Ecdysozoa</taxon>
        <taxon>Nematoda</taxon>
        <taxon>Chromadorea</taxon>
        <taxon>Rhabditida</taxon>
        <taxon>Rhabditina</taxon>
        <taxon>Diplogasteromorpha</taxon>
        <taxon>Diplogasteroidea</taxon>
        <taxon>Neodiplogasteridae</taxon>
        <taxon>Pristionchus</taxon>
    </lineage>
</organism>
<dbReference type="AlphaFoldDB" id="A0A2A6BXY9"/>